<proteinExistence type="predicted"/>
<organism evidence="1 2">
    <name type="scientific">Melia azedarach</name>
    <name type="common">Chinaberry tree</name>
    <dbReference type="NCBI Taxonomy" id="155640"/>
    <lineage>
        <taxon>Eukaryota</taxon>
        <taxon>Viridiplantae</taxon>
        <taxon>Streptophyta</taxon>
        <taxon>Embryophyta</taxon>
        <taxon>Tracheophyta</taxon>
        <taxon>Spermatophyta</taxon>
        <taxon>Magnoliopsida</taxon>
        <taxon>eudicotyledons</taxon>
        <taxon>Gunneridae</taxon>
        <taxon>Pentapetalae</taxon>
        <taxon>rosids</taxon>
        <taxon>malvids</taxon>
        <taxon>Sapindales</taxon>
        <taxon>Meliaceae</taxon>
        <taxon>Melia</taxon>
    </lineage>
</organism>
<accession>A0ACC1Y239</accession>
<keyword evidence="2" id="KW-1185">Reference proteome</keyword>
<dbReference type="EMBL" id="CM051398">
    <property type="protein sequence ID" value="KAJ4717744.1"/>
    <property type="molecule type" value="Genomic_DNA"/>
</dbReference>
<reference evidence="1 2" key="1">
    <citation type="journal article" date="2023" name="Science">
        <title>Complex scaffold remodeling in plant triterpene biosynthesis.</title>
        <authorList>
            <person name="De La Pena R."/>
            <person name="Hodgson H."/>
            <person name="Liu J.C."/>
            <person name="Stephenson M.J."/>
            <person name="Martin A.C."/>
            <person name="Owen C."/>
            <person name="Harkess A."/>
            <person name="Leebens-Mack J."/>
            <person name="Jimenez L.E."/>
            <person name="Osbourn A."/>
            <person name="Sattely E.S."/>
        </authorList>
    </citation>
    <scope>NUCLEOTIDE SEQUENCE [LARGE SCALE GENOMIC DNA]</scope>
    <source>
        <strain evidence="2">cv. JPN11</strain>
        <tissue evidence="1">Leaf</tissue>
    </source>
</reference>
<dbReference type="Proteomes" id="UP001164539">
    <property type="component" value="Chromosome 5"/>
</dbReference>
<protein>
    <submittedName>
        <fullName evidence="1">Zinc finger CCCH domain-containing protein 62-like</fullName>
    </submittedName>
</protein>
<evidence type="ECO:0000313" key="1">
    <source>
        <dbReference type="EMBL" id="KAJ4717744.1"/>
    </source>
</evidence>
<gene>
    <name evidence="1" type="ORF">OWV82_009529</name>
</gene>
<sequence length="509" mass="57832">MAASEQVICSEYQEEVHGSSSESGRSDPGYDSDLDPSYSILEDTHHKFSTLSIGKKAKSRLSRDLDSADDNEEKFVQNIVEAGQLEKLKVEQCKVYLRKHGLRLTGIKSKLIQRIKEHLEISNGEGEKKYPVSSFVLNCKGDACTGDVVMFEQNVYDMFNIASRSAIGPPCGKRIVAGRVVKESYGAAKQQHTFTIEVLWSKGEKPLPPLHPLLIKGRNLYRLKTLRQRWEDEGERHKVLMEKHSRGFLARSNRKTRVQEKGNRKMIKANKWMSINEDPKEHHFKLNVIRTEKVEILSRKQQALSVDSNKMKSGPQQLLPIQPQQPSLLVDSRKLVAQPQQQPIQLPHPSLLVDSQKPVAQVQRQTIQLQQPSLLVDSRKLVAQPQQESIQLQQPTLSVDSRKLVAQPQFYVDSRKAVNVPQLSSDPGKLPLQSQEKKSSVIQNNFPAHVPQNPAKASSINRQPLKSLNTHFPKSPSLRQSCMKQQLCRYFPQGRCYFGDKCKLLHERN</sequence>
<name>A0ACC1Y239_MELAZ</name>
<evidence type="ECO:0000313" key="2">
    <source>
        <dbReference type="Proteomes" id="UP001164539"/>
    </source>
</evidence>
<comment type="caution">
    <text evidence="1">The sequence shown here is derived from an EMBL/GenBank/DDBJ whole genome shotgun (WGS) entry which is preliminary data.</text>
</comment>